<proteinExistence type="inferred from homology"/>
<comment type="caution">
    <text evidence="3">The sequence shown here is derived from an EMBL/GenBank/DDBJ whole genome shotgun (WGS) entry which is preliminary data.</text>
</comment>
<evidence type="ECO:0000256" key="1">
    <source>
        <dbReference type="ARBA" id="ARBA00009600"/>
    </source>
</evidence>
<dbReference type="InterPro" id="IPR003774">
    <property type="entry name" value="AlgH-like"/>
</dbReference>
<comment type="similarity">
    <text evidence="1 2">Belongs to the UPF0301 (AlgH) family.</text>
</comment>
<dbReference type="Gene3D" id="3.40.1740.10">
    <property type="entry name" value="VC0467-like"/>
    <property type="match status" value="1"/>
</dbReference>
<dbReference type="PANTHER" id="PTHR30327:SF1">
    <property type="entry name" value="UPF0301 PROTEIN YQGE"/>
    <property type="match status" value="1"/>
</dbReference>
<accession>A0A9X1IRR9</accession>
<organism evidence="3 4">
    <name type="scientific">Sphingobium nicotianae</name>
    <dbReference type="NCBI Taxonomy" id="2782607"/>
    <lineage>
        <taxon>Bacteria</taxon>
        <taxon>Pseudomonadati</taxon>
        <taxon>Pseudomonadota</taxon>
        <taxon>Alphaproteobacteria</taxon>
        <taxon>Sphingomonadales</taxon>
        <taxon>Sphingomonadaceae</taxon>
        <taxon>Sphingobium</taxon>
    </lineage>
</organism>
<dbReference type="HAMAP" id="MF_00758">
    <property type="entry name" value="UPF0301"/>
    <property type="match status" value="1"/>
</dbReference>
<dbReference type="PANTHER" id="PTHR30327">
    <property type="entry name" value="UNCHARACTERIZED PROTEIN YQGE"/>
    <property type="match status" value="1"/>
</dbReference>
<dbReference type="SUPFAM" id="SSF143456">
    <property type="entry name" value="VC0467-like"/>
    <property type="match status" value="1"/>
</dbReference>
<keyword evidence="4" id="KW-1185">Reference proteome</keyword>
<dbReference type="GO" id="GO:0005829">
    <property type="term" value="C:cytosol"/>
    <property type="evidence" value="ECO:0007669"/>
    <property type="project" value="TreeGrafter"/>
</dbReference>
<name>A0A9X1IRR9_9SPHN</name>
<dbReference type="Proteomes" id="UP001138757">
    <property type="component" value="Unassembled WGS sequence"/>
</dbReference>
<reference evidence="3" key="1">
    <citation type="submission" date="2021-05" db="EMBL/GenBank/DDBJ databases">
        <title>Genome of Sphingobium sp. strain.</title>
        <authorList>
            <person name="Fan R."/>
        </authorList>
    </citation>
    <scope>NUCLEOTIDE SEQUENCE</scope>
    <source>
        <strain evidence="3">H33</strain>
    </source>
</reference>
<dbReference type="AlphaFoldDB" id="A0A9X1IRR9"/>
<sequence length="189" mass="20241">MTTSIFHPSLAGQMLLAMPDMPDPRFERSVILLCVHDEGGALGIALDEPMAGIGLHTLLDSFDIEAGEIGDTTVLAGGPMEPRRGFVLHSRDWSAKDSHIVAKDIALTGSLEILNAIAKGEGPRNYLVALGYAGWGSGQLERELAAPGWYVSQADPRQLFDVEPNERWATAFEMEGIDPAMLASSSGHA</sequence>
<protein>
    <recommendedName>
        <fullName evidence="2">UPF0301 protein KK488_12525</fullName>
    </recommendedName>
</protein>
<evidence type="ECO:0000313" key="3">
    <source>
        <dbReference type="EMBL" id="MBT2187771.1"/>
    </source>
</evidence>
<evidence type="ECO:0000313" key="4">
    <source>
        <dbReference type="Proteomes" id="UP001138757"/>
    </source>
</evidence>
<dbReference type="RefSeq" id="WP_214624013.1">
    <property type="nucleotide sequence ID" value="NZ_JAHGAW010000007.1"/>
</dbReference>
<dbReference type="Pfam" id="PF02622">
    <property type="entry name" value="DUF179"/>
    <property type="match status" value="1"/>
</dbReference>
<evidence type="ECO:0000256" key="2">
    <source>
        <dbReference type="HAMAP-Rule" id="MF_00758"/>
    </source>
</evidence>
<dbReference type="EMBL" id="JAHGAW010000007">
    <property type="protein sequence ID" value="MBT2187771.1"/>
    <property type="molecule type" value="Genomic_DNA"/>
</dbReference>
<gene>
    <name evidence="3" type="ORF">KK488_12525</name>
</gene>